<feature type="transmembrane region" description="Helical" evidence="1">
    <location>
        <begin position="297"/>
        <end position="316"/>
    </location>
</feature>
<keyword evidence="1" id="KW-0472">Membrane</keyword>
<evidence type="ECO:0000256" key="1">
    <source>
        <dbReference type="SAM" id="Phobius"/>
    </source>
</evidence>
<keyword evidence="1" id="KW-0812">Transmembrane</keyword>
<dbReference type="RefSeq" id="WP_132926567.1">
    <property type="nucleotide sequence ID" value="NZ_SJOI01000001.1"/>
</dbReference>
<dbReference type="PROSITE" id="PS51257">
    <property type="entry name" value="PROKAR_LIPOPROTEIN"/>
    <property type="match status" value="1"/>
</dbReference>
<feature type="transmembrane region" description="Helical" evidence="1">
    <location>
        <begin position="65"/>
        <end position="82"/>
    </location>
</feature>
<dbReference type="OrthoDB" id="6623943at2"/>
<keyword evidence="1" id="KW-1133">Transmembrane helix</keyword>
<dbReference type="AlphaFoldDB" id="A0A4R1NR13"/>
<organism evidence="2 3">
    <name type="scientific">Sodalis ligni</name>
    <dbReference type="NCBI Taxonomy" id="2697027"/>
    <lineage>
        <taxon>Bacteria</taxon>
        <taxon>Pseudomonadati</taxon>
        <taxon>Pseudomonadota</taxon>
        <taxon>Gammaproteobacteria</taxon>
        <taxon>Enterobacterales</taxon>
        <taxon>Bruguierivoracaceae</taxon>
        <taxon>Sodalis</taxon>
    </lineage>
</organism>
<reference evidence="2 3" key="1">
    <citation type="submission" date="2019-02" db="EMBL/GenBank/DDBJ databases">
        <title>Investigation of anaerobic lignin degradation for improved lignocellulosic biofuels.</title>
        <authorList>
            <person name="Deangelis K."/>
        </authorList>
    </citation>
    <scope>NUCLEOTIDE SEQUENCE [LARGE SCALE GENOMIC DNA]</scope>
    <source>
        <strain evidence="2 3">159R</strain>
    </source>
</reference>
<dbReference type="EMBL" id="SJOI01000001">
    <property type="protein sequence ID" value="TCL06840.1"/>
    <property type="molecule type" value="Genomic_DNA"/>
</dbReference>
<comment type="caution">
    <text evidence="2">The sequence shown here is derived from an EMBL/GenBank/DDBJ whole genome shotgun (WGS) entry which is preliminary data.</text>
</comment>
<feature type="transmembrane region" description="Helical" evidence="1">
    <location>
        <begin position="269"/>
        <end position="290"/>
    </location>
</feature>
<feature type="transmembrane region" description="Helical" evidence="1">
    <location>
        <begin position="117"/>
        <end position="134"/>
    </location>
</feature>
<feature type="transmembrane region" description="Helical" evidence="1">
    <location>
        <begin position="88"/>
        <end position="110"/>
    </location>
</feature>
<sequence length="506" mass="58825">MLKVKQKETLIFLTVIFCTIIVSCFLTLRYFPVEPDAANSPLVWRAFLTTGFAAFRDWSPTPDNWYFTVYPVNFIFFSLFAHDGRIPLALSTSFFVVFTPLIIAIVIHFIKKNWSTILIPLFLTVLSAYTYNYGFIAHPFSHYSTNFYGVLIFAISFYNYKKNSFLLAAICMLIALLVSVSDPWFLATFFLPLLLIYIYFSWKKVTSMKISILYLVTFIIAMTHVVTRLLGLPVQRFHLVPWQQWLINAKWSVHVFGKSLNLFFIDNSITVNLSFIVWGMVLVYSFFTCWKRSNDAYFIATFSLLTILSIFSSFIISYDLPSDLSMRFFVNAICFLLTLTILGLAFKKNIFIYLVLILFFATSLYSHYENKFPISDQKIQTNAYMDFLNAHHLKFGYGDYWKLSNNVNWLSDGSIHITPVLFDNVTYKIKFNSVRSQTMKSWLTEEYIQKSPDRQFIAIPAIENAEPNSEANRRLSAIKQQIGAPDEILTFQEMTIYVYNRKIGLN</sequence>
<evidence type="ECO:0008006" key="4">
    <source>
        <dbReference type="Google" id="ProtNLM"/>
    </source>
</evidence>
<proteinExistence type="predicted"/>
<feature type="transmembrane region" description="Helical" evidence="1">
    <location>
        <begin position="184"/>
        <end position="200"/>
    </location>
</feature>
<keyword evidence="3" id="KW-1185">Reference proteome</keyword>
<feature type="transmembrane region" description="Helical" evidence="1">
    <location>
        <begin position="163"/>
        <end position="178"/>
    </location>
</feature>
<feature type="transmembrane region" description="Helical" evidence="1">
    <location>
        <begin position="351"/>
        <end position="368"/>
    </location>
</feature>
<evidence type="ECO:0000313" key="3">
    <source>
        <dbReference type="Proteomes" id="UP000294555"/>
    </source>
</evidence>
<dbReference type="Proteomes" id="UP000294555">
    <property type="component" value="Unassembled WGS sequence"/>
</dbReference>
<feature type="transmembrane region" description="Helical" evidence="1">
    <location>
        <begin position="9"/>
        <end position="30"/>
    </location>
</feature>
<protein>
    <recommendedName>
        <fullName evidence="4">Glycosyltransferase RgtA/B/C/D-like domain-containing protein</fullName>
    </recommendedName>
</protein>
<feature type="transmembrane region" description="Helical" evidence="1">
    <location>
        <begin position="212"/>
        <end position="231"/>
    </location>
</feature>
<gene>
    <name evidence="2" type="ORF">EZJ58_5137</name>
</gene>
<feature type="transmembrane region" description="Helical" evidence="1">
    <location>
        <begin position="328"/>
        <end position="346"/>
    </location>
</feature>
<evidence type="ECO:0000313" key="2">
    <source>
        <dbReference type="EMBL" id="TCL06840.1"/>
    </source>
</evidence>
<accession>A0A4R1NR13</accession>
<name>A0A4R1NR13_9GAMM</name>